<dbReference type="InterPro" id="IPR052706">
    <property type="entry name" value="Membrane-Transporter-like"/>
</dbReference>
<dbReference type="AlphaFoldDB" id="A0A1E3QLT1"/>
<dbReference type="PANTHER" id="PTHR43310">
    <property type="entry name" value="SULFATE TRANSPORTER YBAR-RELATED"/>
    <property type="match status" value="1"/>
</dbReference>
<feature type="transmembrane region" description="Helical" evidence="5">
    <location>
        <begin position="231"/>
        <end position="253"/>
    </location>
</feature>
<dbReference type="PROSITE" id="PS50801">
    <property type="entry name" value="STAS"/>
    <property type="match status" value="1"/>
</dbReference>
<dbReference type="RefSeq" id="XP_018983752.1">
    <property type="nucleotide sequence ID" value="XM_019130870.1"/>
</dbReference>
<feature type="transmembrane region" description="Helical" evidence="5">
    <location>
        <begin position="306"/>
        <end position="328"/>
    </location>
</feature>
<feature type="transmembrane region" description="Helical" evidence="5">
    <location>
        <begin position="340"/>
        <end position="360"/>
    </location>
</feature>
<dbReference type="CDD" id="cd07042">
    <property type="entry name" value="STAS_SulP_like_sulfate_transporter"/>
    <property type="match status" value="1"/>
</dbReference>
<evidence type="ECO:0000256" key="1">
    <source>
        <dbReference type="ARBA" id="ARBA00004141"/>
    </source>
</evidence>
<name>A0A1E3QLT1_9ASCO</name>
<dbReference type="Gene3D" id="3.30.750.24">
    <property type="entry name" value="STAS domain"/>
    <property type="match status" value="1"/>
</dbReference>
<dbReference type="SUPFAM" id="SSF52091">
    <property type="entry name" value="SpoIIaa-like"/>
    <property type="match status" value="1"/>
</dbReference>
<dbReference type="SUPFAM" id="SSF51206">
    <property type="entry name" value="cAMP-binding domain-like"/>
    <property type="match status" value="1"/>
</dbReference>
<feature type="domain" description="STAS" evidence="6">
    <location>
        <begin position="599"/>
        <end position="711"/>
    </location>
</feature>
<feature type="transmembrane region" description="Helical" evidence="5">
    <location>
        <begin position="532"/>
        <end position="563"/>
    </location>
</feature>
<feature type="transmembrane region" description="Helical" evidence="5">
    <location>
        <begin position="205"/>
        <end position="225"/>
    </location>
</feature>
<proteinExistence type="predicted"/>
<evidence type="ECO:0000256" key="4">
    <source>
        <dbReference type="ARBA" id="ARBA00023136"/>
    </source>
</evidence>
<feature type="transmembrane region" description="Helical" evidence="5">
    <location>
        <begin position="479"/>
        <end position="512"/>
    </location>
</feature>
<dbReference type="InterPro" id="IPR011547">
    <property type="entry name" value="SLC26A/SulP_dom"/>
</dbReference>
<dbReference type="InterPro" id="IPR018490">
    <property type="entry name" value="cNMP-bd_dom_sf"/>
</dbReference>
<dbReference type="InterPro" id="IPR036513">
    <property type="entry name" value="STAS_dom_sf"/>
</dbReference>
<dbReference type="GO" id="GO:0015174">
    <property type="term" value="F:basic amino acid transmembrane transporter activity"/>
    <property type="evidence" value="ECO:0007669"/>
    <property type="project" value="EnsemblFungi"/>
</dbReference>
<keyword evidence="8" id="KW-1185">Reference proteome</keyword>
<dbReference type="GO" id="GO:0034618">
    <property type="term" value="F:arginine binding"/>
    <property type="evidence" value="ECO:0007669"/>
    <property type="project" value="EnsemblFungi"/>
</dbReference>
<accession>A0A1E3QLT1</accession>
<feature type="transmembrane region" description="Helical" evidence="5">
    <location>
        <begin position="175"/>
        <end position="193"/>
    </location>
</feature>
<dbReference type="EMBL" id="KV454435">
    <property type="protein sequence ID" value="ODQ78424.1"/>
    <property type="molecule type" value="Genomic_DNA"/>
</dbReference>
<gene>
    <name evidence="7" type="ORF">BABINDRAFT_172222</name>
</gene>
<organism evidence="7 8">
    <name type="scientific">Babjeviella inositovora NRRL Y-12698</name>
    <dbReference type="NCBI Taxonomy" id="984486"/>
    <lineage>
        <taxon>Eukaryota</taxon>
        <taxon>Fungi</taxon>
        <taxon>Dikarya</taxon>
        <taxon>Ascomycota</taxon>
        <taxon>Saccharomycotina</taxon>
        <taxon>Pichiomycetes</taxon>
        <taxon>Serinales incertae sedis</taxon>
        <taxon>Babjeviella</taxon>
    </lineage>
</organism>
<dbReference type="Gene3D" id="2.60.120.10">
    <property type="entry name" value="Jelly Rolls"/>
    <property type="match status" value="1"/>
</dbReference>
<dbReference type="GO" id="GO:0034490">
    <property type="term" value="P:basic amino acid transmembrane import into vacuole"/>
    <property type="evidence" value="ECO:0007669"/>
    <property type="project" value="EnsemblFungi"/>
</dbReference>
<dbReference type="OrthoDB" id="409725at2759"/>
<dbReference type="InterPro" id="IPR014710">
    <property type="entry name" value="RmlC-like_jellyroll"/>
</dbReference>
<evidence type="ECO:0000256" key="2">
    <source>
        <dbReference type="ARBA" id="ARBA00022692"/>
    </source>
</evidence>
<dbReference type="PANTHER" id="PTHR43310:SF4">
    <property type="entry name" value="AFR304WP"/>
    <property type="match status" value="1"/>
</dbReference>
<feature type="transmembrane region" description="Helical" evidence="5">
    <location>
        <begin position="141"/>
        <end position="163"/>
    </location>
</feature>
<keyword evidence="4 5" id="KW-0472">Membrane</keyword>
<reference evidence="8" key="1">
    <citation type="submission" date="2016-05" db="EMBL/GenBank/DDBJ databases">
        <title>Comparative genomics of biotechnologically important yeasts.</title>
        <authorList>
            <consortium name="DOE Joint Genome Institute"/>
            <person name="Riley R."/>
            <person name="Haridas S."/>
            <person name="Wolfe K.H."/>
            <person name="Lopes M.R."/>
            <person name="Hittinger C.T."/>
            <person name="Goker M."/>
            <person name="Salamov A."/>
            <person name="Wisecaver J."/>
            <person name="Long T.M."/>
            <person name="Aerts A.L."/>
            <person name="Barry K."/>
            <person name="Choi C."/>
            <person name="Clum A."/>
            <person name="Coughlan A.Y."/>
            <person name="Deshpande S."/>
            <person name="Douglass A.P."/>
            <person name="Hanson S.J."/>
            <person name="Klenk H.-P."/>
            <person name="Labutti K."/>
            <person name="Lapidus A."/>
            <person name="Lindquist E."/>
            <person name="Lipzen A."/>
            <person name="Meier-Kolthoff J.P."/>
            <person name="Ohm R.A."/>
            <person name="Otillar R.P."/>
            <person name="Pangilinan J."/>
            <person name="Peng Y."/>
            <person name="Rokas A."/>
            <person name="Rosa C.A."/>
            <person name="Scheuner C."/>
            <person name="Sibirny A.A."/>
            <person name="Slot J.C."/>
            <person name="Stielow J.B."/>
            <person name="Sun H."/>
            <person name="Kurtzman C.P."/>
            <person name="Blackwell M."/>
            <person name="Grigoriev I.V."/>
            <person name="Jeffries T.W."/>
        </authorList>
    </citation>
    <scope>NUCLEOTIDE SEQUENCE [LARGE SCALE GENOMIC DNA]</scope>
    <source>
        <strain evidence="8">NRRL Y-12698</strain>
    </source>
</reference>
<protein>
    <recommendedName>
        <fullName evidence="6">STAS domain-containing protein</fullName>
    </recommendedName>
</protein>
<evidence type="ECO:0000256" key="5">
    <source>
        <dbReference type="SAM" id="Phobius"/>
    </source>
</evidence>
<evidence type="ECO:0000313" key="8">
    <source>
        <dbReference type="Proteomes" id="UP000094336"/>
    </source>
</evidence>
<dbReference type="STRING" id="984486.A0A1E3QLT1"/>
<feature type="transmembrane region" description="Helical" evidence="5">
    <location>
        <begin position="380"/>
        <end position="399"/>
    </location>
</feature>
<evidence type="ECO:0000259" key="6">
    <source>
        <dbReference type="PROSITE" id="PS50801"/>
    </source>
</evidence>
<keyword evidence="3 5" id="KW-1133">Transmembrane helix</keyword>
<evidence type="ECO:0000256" key="3">
    <source>
        <dbReference type="ARBA" id="ARBA00022989"/>
    </source>
</evidence>
<feature type="transmembrane region" description="Helical" evidence="5">
    <location>
        <begin position="406"/>
        <end position="427"/>
    </location>
</feature>
<sequence length="926" mass="101365">MPSYNPRDRTLSISGALAEGFSQSLNPSQGDLNGGRSYVHVGSFKPLSFLQSSPFVRSGASIHEQTAELATIGIDEMEELPRLRYNQNDLSPRSKPEEPIPLLKDALRKPLGEWPRSALRSLDRQTIFHHAILNPVRYTPAVAIGTLLNILDALSYGMIMFPVSEAIFAGLEPTGLSMFYVSTVISQLVYSLGASAFKSAIGSEMIEITPFFHTMALGILAELGPEKPSEVITTTIVSFALSSVLTGLVFYALGKMRLGSLVAYFPRHTLISCIGGVGFFLLLTAMEVSARLDGGFHFDKETLHELFATTNVILQWALPVALTAILVVLQRRFHHHAMVLPAFFLLVFFLFHVAIIAGPWDLVQARANGWVFSPPAGREPWYHFYTLYDFSLVHWRAVLHQVPTMLALTFFGVLHVPINVPALAVSIGMDDYDVDRELVAHGLSNSLLGLCGSIQNYLVYTNSVLFIRAGADLRLSGVMLAAATAAVMCAGPVVIGYIPVCVVGALIFLLGYELLVEALVDTWGRVRPSEYATIVTVVIVMGVWDFVYGILVGILLACFLFVVEASRRPVVSGVFTGTVTRSTVLRHPKQQEFLKRVGEQICIVKLQGALFFGSIGGVEKTIRERFEEQSFKLSPVRYLILDMNHVASIDFSGAEGFRRIRNLMEKHDTVLIISSVVEDGPVVKALRDAGLWDGEYVIQLFGTLNLGLEWCENCFLEAVRQRGEALSAEFLSPEASSSGYGSLSTSMGFAYGSVPTGSPRNLQIVTAAKRTLHDLPPRGSSTSPLPLLMTTFHGLSTKGEAFWSTLAPLFVRVHVPGQSEVYAPGPYQALFLVESGLIKCDYRFEGATISSSVLPLTAFGDVSEKPRTVTFVADADCVVWRLDQQAISKLVEKADGGAVYNELLKIEVKLMQERFNAITSSLVVSS</sequence>
<feature type="transmembrane region" description="Helical" evidence="5">
    <location>
        <begin position="447"/>
        <end position="467"/>
    </location>
</feature>
<dbReference type="Pfam" id="PF00916">
    <property type="entry name" value="Sulfate_transp"/>
    <property type="match status" value="1"/>
</dbReference>
<comment type="subcellular location">
    <subcellularLocation>
        <location evidence="1">Membrane</location>
        <topology evidence="1">Multi-pass membrane protein</topology>
    </subcellularLocation>
</comment>
<dbReference type="Proteomes" id="UP000094336">
    <property type="component" value="Unassembled WGS sequence"/>
</dbReference>
<dbReference type="GeneID" id="30148723"/>
<feature type="transmembrane region" description="Helical" evidence="5">
    <location>
        <begin position="265"/>
        <end position="286"/>
    </location>
</feature>
<dbReference type="InterPro" id="IPR002645">
    <property type="entry name" value="STAS_dom"/>
</dbReference>
<keyword evidence="2 5" id="KW-0812">Transmembrane</keyword>
<dbReference type="Pfam" id="PF01740">
    <property type="entry name" value="STAS"/>
    <property type="match status" value="1"/>
</dbReference>
<dbReference type="GO" id="GO:0000329">
    <property type="term" value="C:fungal-type vacuole membrane"/>
    <property type="evidence" value="ECO:0007669"/>
    <property type="project" value="EnsemblFungi"/>
</dbReference>
<evidence type="ECO:0000313" key="7">
    <source>
        <dbReference type="EMBL" id="ODQ78424.1"/>
    </source>
</evidence>